<feature type="signal peptide" evidence="4">
    <location>
        <begin position="1"/>
        <end position="20"/>
    </location>
</feature>
<dbReference type="RefSeq" id="WP_114061591.1">
    <property type="nucleotide sequence ID" value="NZ_CP029495.1"/>
</dbReference>
<dbReference type="SMART" id="SM00248">
    <property type="entry name" value="ANK"/>
    <property type="match status" value="3"/>
</dbReference>
<dbReference type="SUPFAM" id="SSF48403">
    <property type="entry name" value="Ankyrin repeat"/>
    <property type="match status" value="1"/>
</dbReference>
<keyword evidence="4" id="KW-0732">Signal</keyword>
<dbReference type="KEGG" id="chri:DK842_11650"/>
<dbReference type="Gene3D" id="1.25.40.20">
    <property type="entry name" value="Ankyrin repeat-containing domain"/>
    <property type="match status" value="1"/>
</dbReference>
<dbReference type="PANTHER" id="PTHR24171:SF8">
    <property type="entry name" value="BRCA1-ASSOCIATED RING DOMAIN PROTEIN 1"/>
    <property type="match status" value="1"/>
</dbReference>
<accession>A0A344UKR9</accession>
<evidence type="ECO:0000256" key="1">
    <source>
        <dbReference type="ARBA" id="ARBA00022737"/>
    </source>
</evidence>
<organism evidence="5 6">
    <name type="scientific">Chromobacterium phragmitis</name>
    <dbReference type="NCBI Taxonomy" id="2202141"/>
    <lineage>
        <taxon>Bacteria</taxon>
        <taxon>Pseudomonadati</taxon>
        <taxon>Pseudomonadota</taxon>
        <taxon>Betaproteobacteria</taxon>
        <taxon>Neisseriales</taxon>
        <taxon>Chromobacteriaceae</taxon>
        <taxon>Chromobacterium</taxon>
    </lineage>
</organism>
<dbReference type="InterPro" id="IPR002110">
    <property type="entry name" value="Ankyrin_rpt"/>
</dbReference>
<proteinExistence type="predicted"/>
<dbReference type="AlphaFoldDB" id="A0A344UKR9"/>
<dbReference type="PROSITE" id="PS50088">
    <property type="entry name" value="ANK_REPEAT"/>
    <property type="match status" value="1"/>
</dbReference>
<dbReference type="PROSITE" id="PS50297">
    <property type="entry name" value="ANK_REP_REGION"/>
    <property type="match status" value="1"/>
</dbReference>
<dbReference type="InterPro" id="IPR036770">
    <property type="entry name" value="Ankyrin_rpt-contain_sf"/>
</dbReference>
<dbReference type="KEGG" id="chrb:DK843_17095"/>
<evidence type="ECO:0000313" key="5">
    <source>
        <dbReference type="EMBL" id="AXE35867.1"/>
    </source>
</evidence>
<dbReference type="Pfam" id="PF12796">
    <property type="entry name" value="Ank_2"/>
    <property type="match status" value="1"/>
</dbReference>
<evidence type="ECO:0000256" key="4">
    <source>
        <dbReference type="SAM" id="SignalP"/>
    </source>
</evidence>
<feature type="chain" id="PRO_5016831109" evidence="4">
    <location>
        <begin position="21"/>
        <end position="183"/>
    </location>
</feature>
<keyword evidence="2 3" id="KW-0040">ANK repeat</keyword>
<dbReference type="GO" id="GO:0004842">
    <property type="term" value="F:ubiquitin-protein transferase activity"/>
    <property type="evidence" value="ECO:0007669"/>
    <property type="project" value="TreeGrafter"/>
</dbReference>
<reference evidence="5 6" key="1">
    <citation type="submission" date="2018-05" db="EMBL/GenBank/DDBJ databases">
        <title>Genome sequencing, assembly and analysis of the novel insecticidal bacterium, Chromobacterium phragmitis.</title>
        <authorList>
            <person name="Sparks M.E."/>
            <person name="Blackburn M.B."/>
            <person name="Gundersen-Rindal D.E."/>
        </authorList>
    </citation>
    <scope>NUCLEOTIDE SEQUENCE [LARGE SCALE GENOMIC DNA]</scope>
    <source>
        <strain evidence="5">IIBBL 274-1</strain>
    </source>
</reference>
<gene>
    <name evidence="5" type="ORF">DK843_17095</name>
</gene>
<dbReference type="GO" id="GO:0085020">
    <property type="term" value="P:protein K6-linked ubiquitination"/>
    <property type="evidence" value="ECO:0007669"/>
    <property type="project" value="TreeGrafter"/>
</dbReference>
<feature type="repeat" description="ANK" evidence="3">
    <location>
        <begin position="90"/>
        <end position="122"/>
    </location>
</feature>
<dbReference type="OrthoDB" id="8588740at2"/>
<name>A0A344UKR9_9NEIS</name>
<dbReference type="Proteomes" id="UP000252038">
    <property type="component" value="Chromosome"/>
</dbReference>
<keyword evidence="1" id="KW-0677">Repeat</keyword>
<sequence>MRYLSTLAISLAMLSQHTPAACDKDGWQQLLRHANAPAVSAYVEKQHCDIDQPLDDVSKTPLVYATGDRNRAAVQALLRAGANPNVDGYDGNTPLFYAVAVKDLNIVQDLIAKGADVNASTRTSEITVLMAAVLDSTPAIASYLVKRGASLSDADKYGHKPADYVAKLPVKQQAAMRAVLKKN</sequence>
<dbReference type="EMBL" id="CP029554">
    <property type="protein sequence ID" value="AXE35867.1"/>
    <property type="molecule type" value="Genomic_DNA"/>
</dbReference>
<evidence type="ECO:0000313" key="6">
    <source>
        <dbReference type="Proteomes" id="UP000252038"/>
    </source>
</evidence>
<evidence type="ECO:0000256" key="3">
    <source>
        <dbReference type="PROSITE-ProRule" id="PRU00023"/>
    </source>
</evidence>
<protein>
    <submittedName>
        <fullName evidence="5">Uncharacterized protein</fullName>
    </submittedName>
</protein>
<evidence type="ECO:0000256" key="2">
    <source>
        <dbReference type="ARBA" id="ARBA00023043"/>
    </source>
</evidence>
<dbReference type="PANTHER" id="PTHR24171">
    <property type="entry name" value="ANKYRIN REPEAT DOMAIN-CONTAINING PROTEIN 39-RELATED"/>
    <property type="match status" value="1"/>
</dbReference>